<dbReference type="InParanoid" id="L9KPE8"/>
<evidence type="ECO:0000313" key="2">
    <source>
        <dbReference type="EMBL" id="ELW64661.1"/>
    </source>
</evidence>
<accession>L9KPE8</accession>
<organism evidence="2 3">
    <name type="scientific">Tupaia chinensis</name>
    <name type="common">Chinese tree shrew</name>
    <name type="synonym">Tupaia belangeri chinensis</name>
    <dbReference type="NCBI Taxonomy" id="246437"/>
    <lineage>
        <taxon>Eukaryota</taxon>
        <taxon>Metazoa</taxon>
        <taxon>Chordata</taxon>
        <taxon>Craniata</taxon>
        <taxon>Vertebrata</taxon>
        <taxon>Euteleostomi</taxon>
        <taxon>Mammalia</taxon>
        <taxon>Eutheria</taxon>
        <taxon>Euarchontoglires</taxon>
        <taxon>Scandentia</taxon>
        <taxon>Tupaiidae</taxon>
        <taxon>Tupaia</taxon>
    </lineage>
</organism>
<dbReference type="AlphaFoldDB" id="L9KPE8"/>
<feature type="region of interest" description="Disordered" evidence="1">
    <location>
        <begin position="123"/>
        <end position="145"/>
    </location>
</feature>
<name>L9KPE8_TUPCH</name>
<keyword evidence="3" id="KW-1185">Reference proteome</keyword>
<feature type="compositionally biased region" description="Polar residues" evidence="1">
    <location>
        <begin position="131"/>
        <end position="145"/>
    </location>
</feature>
<evidence type="ECO:0000256" key="1">
    <source>
        <dbReference type="SAM" id="MobiDB-lite"/>
    </source>
</evidence>
<reference evidence="3" key="1">
    <citation type="submission" date="2012-07" db="EMBL/GenBank/DDBJ databases">
        <title>Genome of the Chinese tree shrew, a rising model animal genetically related to primates.</title>
        <authorList>
            <person name="Zhang G."/>
            <person name="Fan Y."/>
            <person name="Yao Y."/>
            <person name="Huang Z."/>
        </authorList>
    </citation>
    <scope>NUCLEOTIDE SEQUENCE [LARGE SCALE GENOMIC DNA]</scope>
</reference>
<dbReference type="Proteomes" id="UP000011518">
    <property type="component" value="Unassembled WGS sequence"/>
</dbReference>
<proteinExistence type="predicted"/>
<sequence>MKPAVTSGPKPVPPSPLLPDLSIMKEREREREAPLSLEASLSHHILWQQPFQLQALAQKMPPTVIPATLTETASPMPQAGFALRSKLVLAMPQPSHAEQPLLMPLATLDTMEEAAPAVLTAAQAKALSPPQGATNPPTTVTNHTG</sequence>
<gene>
    <name evidence="2" type="ORF">TREES_T100009866</name>
</gene>
<reference evidence="3" key="2">
    <citation type="journal article" date="2013" name="Nat. Commun.">
        <title>Genome of the Chinese tree shrew.</title>
        <authorList>
            <person name="Fan Y."/>
            <person name="Huang Z.Y."/>
            <person name="Cao C.C."/>
            <person name="Chen C.S."/>
            <person name="Chen Y.X."/>
            <person name="Fan D.D."/>
            <person name="He J."/>
            <person name="Hou H.L."/>
            <person name="Hu L."/>
            <person name="Hu X.T."/>
            <person name="Jiang X.T."/>
            <person name="Lai R."/>
            <person name="Lang Y.S."/>
            <person name="Liang B."/>
            <person name="Liao S.G."/>
            <person name="Mu D."/>
            <person name="Ma Y.Y."/>
            <person name="Niu Y.Y."/>
            <person name="Sun X.Q."/>
            <person name="Xia J.Q."/>
            <person name="Xiao J."/>
            <person name="Xiong Z.Q."/>
            <person name="Xu L."/>
            <person name="Yang L."/>
            <person name="Zhang Y."/>
            <person name="Zhao W."/>
            <person name="Zhao X.D."/>
            <person name="Zheng Y.T."/>
            <person name="Zhou J.M."/>
            <person name="Zhu Y.B."/>
            <person name="Zhang G.J."/>
            <person name="Wang J."/>
            <person name="Yao Y.G."/>
        </authorList>
    </citation>
    <scope>NUCLEOTIDE SEQUENCE [LARGE SCALE GENOMIC DNA]</scope>
</reference>
<protein>
    <submittedName>
        <fullName evidence="2">Uncharacterized protein</fullName>
    </submittedName>
</protein>
<evidence type="ECO:0000313" key="3">
    <source>
        <dbReference type="Proteomes" id="UP000011518"/>
    </source>
</evidence>
<dbReference type="EMBL" id="KB320721">
    <property type="protein sequence ID" value="ELW64661.1"/>
    <property type="molecule type" value="Genomic_DNA"/>
</dbReference>